<proteinExistence type="predicted"/>
<dbReference type="Gene3D" id="1.10.238.10">
    <property type="entry name" value="EF-hand"/>
    <property type="match status" value="2"/>
</dbReference>
<dbReference type="InterPro" id="IPR011992">
    <property type="entry name" value="EF-hand-dom_pair"/>
</dbReference>
<dbReference type="SMART" id="SM00054">
    <property type="entry name" value="EFh"/>
    <property type="match status" value="3"/>
</dbReference>
<name>A0A7S4BBH8_CHRCT</name>
<organism evidence="3">
    <name type="scientific">Chrysotila carterae</name>
    <name type="common">Marine alga</name>
    <name type="synonym">Syracosphaera carterae</name>
    <dbReference type="NCBI Taxonomy" id="13221"/>
    <lineage>
        <taxon>Eukaryota</taxon>
        <taxon>Haptista</taxon>
        <taxon>Haptophyta</taxon>
        <taxon>Prymnesiophyceae</taxon>
        <taxon>Isochrysidales</taxon>
        <taxon>Isochrysidaceae</taxon>
        <taxon>Chrysotila</taxon>
    </lineage>
</organism>
<dbReference type="EMBL" id="HBIZ01020981">
    <property type="protein sequence ID" value="CAE0760628.1"/>
    <property type="molecule type" value="Transcribed_RNA"/>
</dbReference>
<dbReference type="InterPro" id="IPR002048">
    <property type="entry name" value="EF_hand_dom"/>
</dbReference>
<keyword evidence="1" id="KW-0106">Calcium</keyword>
<dbReference type="GO" id="GO:0005509">
    <property type="term" value="F:calcium ion binding"/>
    <property type="evidence" value="ECO:0007669"/>
    <property type="project" value="InterPro"/>
</dbReference>
<dbReference type="Pfam" id="PF13499">
    <property type="entry name" value="EF-hand_7"/>
    <property type="match status" value="1"/>
</dbReference>
<feature type="domain" description="EF-hand" evidence="2">
    <location>
        <begin position="60"/>
        <end position="95"/>
    </location>
</feature>
<dbReference type="AlphaFoldDB" id="A0A7S4BBH8"/>
<dbReference type="CDD" id="cd00051">
    <property type="entry name" value="EFh"/>
    <property type="match status" value="1"/>
</dbReference>
<reference evidence="3" key="1">
    <citation type="submission" date="2021-01" db="EMBL/GenBank/DDBJ databases">
        <authorList>
            <person name="Corre E."/>
            <person name="Pelletier E."/>
            <person name="Niang G."/>
            <person name="Scheremetjew M."/>
            <person name="Finn R."/>
            <person name="Kale V."/>
            <person name="Holt S."/>
            <person name="Cochrane G."/>
            <person name="Meng A."/>
            <person name="Brown T."/>
            <person name="Cohen L."/>
        </authorList>
    </citation>
    <scope>NUCLEOTIDE SEQUENCE</scope>
    <source>
        <strain evidence="3">CCMP645</strain>
    </source>
</reference>
<dbReference type="InterPro" id="IPR018247">
    <property type="entry name" value="EF_Hand_1_Ca_BS"/>
</dbReference>
<gene>
    <name evidence="3" type="ORF">PCAR00345_LOCUS13240</name>
</gene>
<dbReference type="PROSITE" id="PS00018">
    <property type="entry name" value="EF_HAND_1"/>
    <property type="match status" value="2"/>
</dbReference>
<protein>
    <recommendedName>
        <fullName evidence="2">EF-hand domain-containing protein</fullName>
    </recommendedName>
</protein>
<sequence length="253" mass="28705">MLAAVTPAVLKSKQSAKAAAAAKRRINGQLNRRSSSVDKMSLLMLRRMLHENKHKVKEAFAGESLQTIFQKADKDADGYLSYQEVNEVLGRLQEVCGKQVVDPTEVDRLTRHIDLSKTGRVTFLEFVAAFGLPEVVDMPQGEDPEEEQRLSEQFVRGLMQHILSALYERSHAMQKAFRHMDSEGSGWLPMKDFEEALRVVLTEDPRHHVLLGEQVKAFVQSLRGCKLTDEQERIDYPAFILAFEVVEVKLEDP</sequence>
<accession>A0A7S4BBH8</accession>
<dbReference type="PROSITE" id="PS50222">
    <property type="entry name" value="EF_HAND_2"/>
    <property type="match status" value="2"/>
</dbReference>
<evidence type="ECO:0000259" key="2">
    <source>
        <dbReference type="PROSITE" id="PS50222"/>
    </source>
</evidence>
<feature type="domain" description="EF-hand" evidence="2">
    <location>
        <begin position="168"/>
        <end position="203"/>
    </location>
</feature>
<evidence type="ECO:0000256" key="1">
    <source>
        <dbReference type="ARBA" id="ARBA00022837"/>
    </source>
</evidence>
<dbReference type="SUPFAM" id="SSF47473">
    <property type="entry name" value="EF-hand"/>
    <property type="match status" value="1"/>
</dbReference>
<evidence type="ECO:0000313" key="3">
    <source>
        <dbReference type="EMBL" id="CAE0760628.1"/>
    </source>
</evidence>